<dbReference type="Pfam" id="PF03151">
    <property type="entry name" value="TPT"/>
    <property type="match status" value="1"/>
</dbReference>
<keyword evidence="3 5" id="KW-1133">Transmembrane helix</keyword>
<feature type="transmembrane region" description="Helical" evidence="5">
    <location>
        <begin position="83"/>
        <end position="101"/>
    </location>
</feature>
<evidence type="ECO:0000256" key="5">
    <source>
        <dbReference type="SAM" id="Phobius"/>
    </source>
</evidence>
<feature type="domain" description="Sugar phosphate transporter" evidence="6">
    <location>
        <begin position="46"/>
        <end position="323"/>
    </location>
</feature>
<dbReference type="Proteomes" id="UP000663828">
    <property type="component" value="Unassembled WGS sequence"/>
</dbReference>
<evidence type="ECO:0000313" key="8">
    <source>
        <dbReference type="EMBL" id="CAF1040642.1"/>
    </source>
</evidence>
<feature type="transmembrane region" description="Helical" evidence="5">
    <location>
        <begin position="267"/>
        <end position="288"/>
    </location>
</feature>
<protein>
    <recommendedName>
        <fullName evidence="6">Sugar phosphate transporter domain-containing protein</fullName>
    </recommendedName>
</protein>
<dbReference type="OrthoDB" id="5547497at2759"/>
<evidence type="ECO:0000313" key="7">
    <source>
        <dbReference type="EMBL" id="CAF0753592.1"/>
    </source>
</evidence>
<dbReference type="PANTHER" id="PTHR11132">
    <property type="entry name" value="SOLUTE CARRIER FAMILY 35"/>
    <property type="match status" value="1"/>
</dbReference>
<feature type="transmembrane region" description="Helical" evidence="5">
    <location>
        <begin position="197"/>
        <end position="221"/>
    </location>
</feature>
<dbReference type="Proteomes" id="UP000663852">
    <property type="component" value="Unassembled WGS sequence"/>
</dbReference>
<sequence>MSNSSYSLLSNSSDKLDVEISIKEPPTSSSAAMNSANEALKKRYVQIAVAVILYWFVSITMVFLNKYLLSSKDVKLDAPLFITWYQCVVTVGICAVLGNLNKRVALFSKFPTFKIDLKIARDVLPLSVMFVAMIIFNNLTLKHLTVSFYMVGRSLTTVANVAFTYLMLGQKTSYKALGCCGLIVAGFFLGIDQENALGTLSMFGALCGVASSAFVALNAIYTTRCLPCVDNNVWRLCLYNNFNACILFLPLMLIFGELTPVFTFPKLFNIPFWFAMTMAGVLGFSMGYVTGYQIQMTSPLTHNVSGTAKSYVQTLLAVVAYSEVKTSLWWISNIFVLGGSGLFAHVRATEMKRTHNTNNNNENNSSTLPK</sequence>
<keyword evidence="9" id="KW-1185">Reference proteome</keyword>
<feature type="transmembrane region" description="Helical" evidence="5">
    <location>
        <begin position="174"/>
        <end position="191"/>
    </location>
</feature>
<proteinExistence type="predicted"/>
<dbReference type="EMBL" id="CAJNOJ010000074">
    <property type="protein sequence ID" value="CAF1040642.1"/>
    <property type="molecule type" value="Genomic_DNA"/>
</dbReference>
<feature type="transmembrane region" description="Helical" evidence="5">
    <location>
        <begin position="327"/>
        <end position="346"/>
    </location>
</feature>
<name>A0A813PNS6_ADIRI</name>
<reference evidence="7" key="1">
    <citation type="submission" date="2021-02" db="EMBL/GenBank/DDBJ databases">
        <authorList>
            <person name="Nowell W R."/>
        </authorList>
    </citation>
    <scope>NUCLEOTIDE SEQUENCE</scope>
</reference>
<evidence type="ECO:0000313" key="9">
    <source>
        <dbReference type="Proteomes" id="UP000663828"/>
    </source>
</evidence>
<keyword evidence="2 5" id="KW-0812">Transmembrane</keyword>
<feature type="transmembrane region" description="Helical" evidence="5">
    <location>
        <begin position="122"/>
        <end position="140"/>
    </location>
</feature>
<evidence type="ECO:0000256" key="3">
    <source>
        <dbReference type="ARBA" id="ARBA00022989"/>
    </source>
</evidence>
<dbReference type="GO" id="GO:0016020">
    <property type="term" value="C:membrane"/>
    <property type="evidence" value="ECO:0007669"/>
    <property type="project" value="UniProtKB-SubCell"/>
</dbReference>
<dbReference type="InterPro" id="IPR050186">
    <property type="entry name" value="TPT_transporter"/>
</dbReference>
<keyword evidence="4 5" id="KW-0472">Membrane</keyword>
<organism evidence="7 9">
    <name type="scientific">Adineta ricciae</name>
    <name type="common">Rotifer</name>
    <dbReference type="NCBI Taxonomy" id="249248"/>
    <lineage>
        <taxon>Eukaryota</taxon>
        <taxon>Metazoa</taxon>
        <taxon>Spiralia</taxon>
        <taxon>Gnathifera</taxon>
        <taxon>Rotifera</taxon>
        <taxon>Eurotatoria</taxon>
        <taxon>Bdelloidea</taxon>
        <taxon>Adinetida</taxon>
        <taxon>Adinetidae</taxon>
        <taxon>Adineta</taxon>
    </lineage>
</organism>
<evidence type="ECO:0000256" key="4">
    <source>
        <dbReference type="ARBA" id="ARBA00023136"/>
    </source>
</evidence>
<comment type="subcellular location">
    <subcellularLocation>
        <location evidence="1">Membrane</location>
        <topology evidence="1">Multi-pass membrane protein</topology>
    </subcellularLocation>
</comment>
<gene>
    <name evidence="8" type="ORF">EDS130_LOCUS16910</name>
    <name evidence="7" type="ORF">XAT740_LOCUS556</name>
</gene>
<feature type="transmembrane region" description="Helical" evidence="5">
    <location>
        <begin position="44"/>
        <end position="63"/>
    </location>
</feature>
<dbReference type="InterPro" id="IPR004853">
    <property type="entry name" value="Sugar_P_trans_dom"/>
</dbReference>
<evidence type="ECO:0000259" key="6">
    <source>
        <dbReference type="Pfam" id="PF03151"/>
    </source>
</evidence>
<feature type="transmembrane region" description="Helical" evidence="5">
    <location>
        <begin position="233"/>
        <end position="255"/>
    </location>
</feature>
<feature type="transmembrane region" description="Helical" evidence="5">
    <location>
        <begin position="146"/>
        <end position="167"/>
    </location>
</feature>
<dbReference type="EMBL" id="CAJNOR010000016">
    <property type="protein sequence ID" value="CAF0753592.1"/>
    <property type="molecule type" value="Genomic_DNA"/>
</dbReference>
<evidence type="ECO:0000256" key="2">
    <source>
        <dbReference type="ARBA" id="ARBA00022692"/>
    </source>
</evidence>
<feature type="transmembrane region" description="Helical" evidence="5">
    <location>
        <begin position="300"/>
        <end position="321"/>
    </location>
</feature>
<accession>A0A813PNS6</accession>
<dbReference type="AlphaFoldDB" id="A0A813PNS6"/>
<evidence type="ECO:0000256" key="1">
    <source>
        <dbReference type="ARBA" id="ARBA00004141"/>
    </source>
</evidence>
<comment type="caution">
    <text evidence="7">The sequence shown here is derived from an EMBL/GenBank/DDBJ whole genome shotgun (WGS) entry which is preliminary data.</text>
</comment>